<organism evidence="2 3">
    <name type="scientific">Leptospira noguchii str. 2001034031</name>
    <dbReference type="NCBI Taxonomy" id="1193053"/>
    <lineage>
        <taxon>Bacteria</taxon>
        <taxon>Pseudomonadati</taxon>
        <taxon>Spirochaetota</taxon>
        <taxon>Spirochaetia</taxon>
        <taxon>Leptospirales</taxon>
        <taxon>Leptospiraceae</taxon>
        <taxon>Leptospira</taxon>
    </lineage>
</organism>
<dbReference type="InterPro" id="IPR012337">
    <property type="entry name" value="RNaseH-like_sf"/>
</dbReference>
<evidence type="ECO:0000313" key="3">
    <source>
        <dbReference type="Proteomes" id="UP000012138"/>
    </source>
</evidence>
<dbReference type="Gene3D" id="3.30.420.10">
    <property type="entry name" value="Ribonuclease H-like superfamily/Ribonuclease H"/>
    <property type="match status" value="1"/>
</dbReference>
<name>M6Y5L4_9LEPT</name>
<protein>
    <submittedName>
        <fullName evidence="2">Integrase core domain protein</fullName>
    </submittedName>
</protein>
<gene>
    <name evidence="2" type="ORF">LEP1GSC024_0287</name>
</gene>
<dbReference type="Proteomes" id="UP000012138">
    <property type="component" value="Unassembled WGS sequence"/>
</dbReference>
<dbReference type="Pfam" id="PF13683">
    <property type="entry name" value="rve_3"/>
    <property type="match status" value="1"/>
</dbReference>
<feature type="domain" description="Integrase catalytic" evidence="1">
    <location>
        <begin position="152"/>
        <end position="343"/>
    </location>
</feature>
<reference evidence="2 3" key="1">
    <citation type="submission" date="2013-01" db="EMBL/GenBank/DDBJ databases">
        <authorList>
            <person name="Harkins D.M."/>
            <person name="Durkin A.S."/>
            <person name="Brinkac L.M."/>
            <person name="Haft D.H."/>
            <person name="Selengut J.D."/>
            <person name="Sanka R."/>
            <person name="DePew J."/>
            <person name="Purushe J."/>
            <person name="Whelen A.C."/>
            <person name="Vinetz J.M."/>
            <person name="Sutton G.G."/>
            <person name="Nierman W.C."/>
            <person name="Fouts D.E."/>
        </authorList>
    </citation>
    <scope>NUCLEOTIDE SEQUENCE [LARGE SCALE GENOMIC DNA]</scope>
    <source>
        <strain evidence="2 3">2001034031</strain>
    </source>
</reference>
<dbReference type="SUPFAM" id="SSF53098">
    <property type="entry name" value="Ribonuclease H-like"/>
    <property type="match status" value="1"/>
</dbReference>
<dbReference type="GO" id="GO:0003676">
    <property type="term" value="F:nucleic acid binding"/>
    <property type="evidence" value="ECO:0007669"/>
    <property type="project" value="InterPro"/>
</dbReference>
<accession>M6Y5L4</accession>
<evidence type="ECO:0000259" key="1">
    <source>
        <dbReference type="PROSITE" id="PS50994"/>
    </source>
</evidence>
<dbReference type="RefSeq" id="WP_004447598.1">
    <property type="nucleotide sequence ID" value="NZ_AKXB02000156.1"/>
</dbReference>
<proteinExistence type="predicted"/>
<dbReference type="GO" id="GO:0015074">
    <property type="term" value="P:DNA integration"/>
    <property type="evidence" value="ECO:0007669"/>
    <property type="project" value="InterPro"/>
</dbReference>
<evidence type="ECO:0000313" key="2">
    <source>
        <dbReference type="EMBL" id="EMO87271.1"/>
    </source>
</evidence>
<comment type="caution">
    <text evidence="2">The sequence shown here is derived from an EMBL/GenBank/DDBJ whole genome shotgun (WGS) entry which is preliminary data.</text>
</comment>
<dbReference type="EMBL" id="AKXB02000156">
    <property type="protein sequence ID" value="EMO87271.1"/>
    <property type="molecule type" value="Genomic_DNA"/>
</dbReference>
<dbReference type="AlphaFoldDB" id="M6Y5L4"/>
<dbReference type="PROSITE" id="PS50994">
    <property type="entry name" value="INTEGRASE"/>
    <property type="match status" value="1"/>
</dbReference>
<dbReference type="InterPro" id="IPR001584">
    <property type="entry name" value="Integrase_cat-core"/>
</dbReference>
<dbReference type="InterPro" id="IPR036397">
    <property type="entry name" value="RNaseH_sf"/>
</dbReference>
<sequence>MFYEISLYLNFILLFHFLWNIRKEYQNTARILFLKSQLVAYKRKKKKFHTKPLERFKLVILSYLDRSWKENLILISPTTLLEWRKKKFKIFWSLLSRRKKTGRPNIPWNIIKLIRRVAKENNIWGATKLHGLLQKLGHNICERTVSKYIPKRPPDPKKRMNWKQFYSLHSETMIVSDTFTSYSENFKEIFRVVFFLHVETRQILHFDIHTNPTTNWMKKVLKLVVRKQKQAGKKIRYFLSDNDPLFGKKFTKYLERLGIKHNKTTRFSPWQNCYAERINSMLHSLRVVQQIKTCRNEFLDFFIPLNQYHLEKKLDEFIHFYNHHRTHLALNKDSPVTSPILKPPQEGKGKLISTPVLGGLYHTYHYENVA</sequence>